<feature type="non-terminal residue" evidence="2">
    <location>
        <position position="113"/>
    </location>
</feature>
<dbReference type="EMBL" id="JBAHYK010003936">
    <property type="protein sequence ID" value="KAL0563104.1"/>
    <property type="molecule type" value="Genomic_DNA"/>
</dbReference>
<organism evidence="2 3">
    <name type="scientific">Marasmius crinis-equi</name>
    <dbReference type="NCBI Taxonomy" id="585013"/>
    <lineage>
        <taxon>Eukaryota</taxon>
        <taxon>Fungi</taxon>
        <taxon>Dikarya</taxon>
        <taxon>Basidiomycota</taxon>
        <taxon>Agaricomycotina</taxon>
        <taxon>Agaricomycetes</taxon>
        <taxon>Agaricomycetidae</taxon>
        <taxon>Agaricales</taxon>
        <taxon>Marasmiineae</taxon>
        <taxon>Marasmiaceae</taxon>
        <taxon>Marasmius</taxon>
    </lineage>
</organism>
<reference evidence="2 3" key="1">
    <citation type="submission" date="2024-02" db="EMBL/GenBank/DDBJ databases">
        <title>A draft genome for the cacao thread blight pathogen Marasmius crinis-equi.</title>
        <authorList>
            <person name="Cohen S.P."/>
            <person name="Baruah I.K."/>
            <person name="Amoako-Attah I."/>
            <person name="Bukari Y."/>
            <person name="Meinhardt L.W."/>
            <person name="Bailey B.A."/>
        </authorList>
    </citation>
    <scope>NUCLEOTIDE SEQUENCE [LARGE SCALE GENOMIC DNA]</scope>
    <source>
        <strain evidence="2 3">GH-76</strain>
    </source>
</reference>
<accession>A0ABR3EJQ3</accession>
<protein>
    <submittedName>
        <fullName evidence="2">Uncharacterized protein</fullName>
    </submittedName>
</protein>
<keyword evidence="3" id="KW-1185">Reference proteome</keyword>
<dbReference type="Proteomes" id="UP001465976">
    <property type="component" value="Unassembled WGS sequence"/>
</dbReference>
<evidence type="ECO:0000256" key="1">
    <source>
        <dbReference type="SAM" id="MobiDB-lite"/>
    </source>
</evidence>
<evidence type="ECO:0000313" key="3">
    <source>
        <dbReference type="Proteomes" id="UP001465976"/>
    </source>
</evidence>
<dbReference type="InterPro" id="IPR046341">
    <property type="entry name" value="SET_dom_sf"/>
</dbReference>
<gene>
    <name evidence="2" type="ORF">V5O48_018972</name>
</gene>
<feature type="region of interest" description="Disordered" evidence="1">
    <location>
        <begin position="1"/>
        <end position="20"/>
    </location>
</feature>
<dbReference type="SUPFAM" id="SSF82199">
    <property type="entry name" value="SET domain"/>
    <property type="match status" value="1"/>
</dbReference>
<name>A0ABR3EJQ3_9AGAR</name>
<sequence length="113" mass="12106">MILYTVQPAPPPDSAASDDEPGWYTMCITNPIVKRKILSTPGYPQPLAQPPGRGKRHKITSSPTGGLGVFATVDMKLGDLVFSERAILMTSPAVRSVMDLPPDSTEAEVRQAA</sequence>
<feature type="region of interest" description="Disordered" evidence="1">
    <location>
        <begin position="42"/>
        <end position="63"/>
    </location>
</feature>
<comment type="caution">
    <text evidence="2">The sequence shown here is derived from an EMBL/GenBank/DDBJ whole genome shotgun (WGS) entry which is preliminary data.</text>
</comment>
<evidence type="ECO:0000313" key="2">
    <source>
        <dbReference type="EMBL" id="KAL0563104.1"/>
    </source>
</evidence>
<proteinExistence type="predicted"/>